<protein>
    <submittedName>
        <fullName evidence="1">Uncharacterized protein</fullName>
    </submittedName>
</protein>
<dbReference type="Proteomes" id="UP000031668">
    <property type="component" value="Unassembled WGS sequence"/>
</dbReference>
<gene>
    <name evidence="1" type="ORF">RF11_03109</name>
</gene>
<accession>A0A0C2MTV6</accession>
<evidence type="ECO:0000313" key="2">
    <source>
        <dbReference type="Proteomes" id="UP000031668"/>
    </source>
</evidence>
<keyword evidence="2" id="KW-1185">Reference proteome</keyword>
<dbReference type="AlphaFoldDB" id="A0A0C2MTV6"/>
<sequence length="116" mass="13789">MYSWQRLIKTQSLPIKRNFMPTMFKILHGIDEVLHQKEILHQASLRPESYERIKNKVNLMISRYYMTACDFIIEFHRHSSCDRLQLSATKFELSLKPLYISGLSIKFFATYDITAI</sequence>
<dbReference type="EMBL" id="JWZT01001971">
    <property type="protein sequence ID" value="KII70761.1"/>
    <property type="molecule type" value="Genomic_DNA"/>
</dbReference>
<evidence type="ECO:0000313" key="1">
    <source>
        <dbReference type="EMBL" id="KII70761.1"/>
    </source>
</evidence>
<reference evidence="1 2" key="1">
    <citation type="journal article" date="2014" name="Genome Biol. Evol.">
        <title>The genome of the myxosporean Thelohanellus kitauei shows adaptations to nutrient acquisition within its fish host.</title>
        <authorList>
            <person name="Yang Y."/>
            <person name="Xiong J."/>
            <person name="Zhou Z."/>
            <person name="Huo F."/>
            <person name="Miao W."/>
            <person name="Ran C."/>
            <person name="Liu Y."/>
            <person name="Zhang J."/>
            <person name="Feng J."/>
            <person name="Wang M."/>
            <person name="Wang M."/>
            <person name="Wang L."/>
            <person name="Yao B."/>
        </authorList>
    </citation>
    <scope>NUCLEOTIDE SEQUENCE [LARGE SCALE GENOMIC DNA]</scope>
    <source>
        <strain evidence="1">Wuqing</strain>
    </source>
</reference>
<organism evidence="1 2">
    <name type="scientific">Thelohanellus kitauei</name>
    <name type="common">Myxosporean</name>
    <dbReference type="NCBI Taxonomy" id="669202"/>
    <lineage>
        <taxon>Eukaryota</taxon>
        <taxon>Metazoa</taxon>
        <taxon>Cnidaria</taxon>
        <taxon>Myxozoa</taxon>
        <taxon>Myxosporea</taxon>
        <taxon>Bivalvulida</taxon>
        <taxon>Platysporina</taxon>
        <taxon>Myxobolidae</taxon>
        <taxon>Thelohanellus</taxon>
    </lineage>
</organism>
<name>A0A0C2MTV6_THEKT</name>
<comment type="caution">
    <text evidence="1">The sequence shown here is derived from an EMBL/GenBank/DDBJ whole genome shotgun (WGS) entry which is preliminary data.</text>
</comment>
<proteinExistence type="predicted"/>